<reference evidence="1" key="1">
    <citation type="journal article" date="2014" name="Int. J. Syst. Evol. Microbiol.">
        <title>Complete genome sequence of Corynebacterium casei LMG S-19264T (=DSM 44701T), isolated from a smear-ripened cheese.</title>
        <authorList>
            <consortium name="US DOE Joint Genome Institute (JGI-PGF)"/>
            <person name="Walter F."/>
            <person name="Albersmeier A."/>
            <person name="Kalinowski J."/>
            <person name="Ruckert C."/>
        </authorList>
    </citation>
    <scope>NUCLEOTIDE SEQUENCE</scope>
    <source>
        <strain evidence="1">VKM Ac-1401</strain>
    </source>
</reference>
<keyword evidence="2" id="KW-1185">Reference proteome</keyword>
<dbReference type="RefSeq" id="WP_271177190.1">
    <property type="nucleotide sequence ID" value="NZ_BAAAJO010000008.1"/>
</dbReference>
<evidence type="ECO:0000313" key="1">
    <source>
        <dbReference type="EMBL" id="GLJ76526.1"/>
    </source>
</evidence>
<sequence length="89" mass="9663">MTDTPVKERVNMVLEQDVPVRLIWHGTPFYVDETPIALGRTQPTPDGSHPHPAIVTGWLLRCSSAAGEAHTFEVKSSGAAQWNLASVQG</sequence>
<proteinExistence type="predicted"/>
<gene>
    <name evidence="1" type="ORF">GCM10017584_21000</name>
</gene>
<protein>
    <submittedName>
        <fullName evidence="1">Uncharacterized protein</fullName>
    </submittedName>
</protein>
<comment type="caution">
    <text evidence="1">The sequence shown here is derived from an EMBL/GenBank/DDBJ whole genome shotgun (WGS) entry which is preliminary data.</text>
</comment>
<name>A0A9W6HAG3_9MICO</name>
<dbReference type="EMBL" id="BSEN01000009">
    <property type="protein sequence ID" value="GLJ76526.1"/>
    <property type="molecule type" value="Genomic_DNA"/>
</dbReference>
<reference evidence="1" key="2">
    <citation type="submission" date="2023-01" db="EMBL/GenBank/DDBJ databases">
        <authorList>
            <person name="Sun Q."/>
            <person name="Evtushenko L."/>
        </authorList>
    </citation>
    <scope>NUCLEOTIDE SEQUENCE</scope>
    <source>
        <strain evidence="1">VKM Ac-1401</strain>
    </source>
</reference>
<organism evidence="1 2">
    <name type="scientific">Leifsonia poae</name>
    <dbReference type="NCBI Taxonomy" id="110933"/>
    <lineage>
        <taxon>Bacteria</taxon>
        <taxon>Bacillati</taxon>
        <taxon>Actinomycetota</taxon>
        <taxon>Actinomycetes</taxon>
        <taxon>Micrococcales</taxon>
        <taxon>Microbacteriaceae</taxon>
        <taxon>Leifsonia</taxon>
    </lineage>
</organism>
<accession>A0A9W6HAG3</accession>
<dbReference type="Proteomes" id="UP001142372">
    <property type="component" value="Unassembled WGS sequence"/>
</dbReference>
<evidence type="ECO:0000313" key="2">
    <source>
        <dbReference type="Proteomes" id="UP001142372"/>
    </source>
</evidence>
<dbReference type="AlphaFoldDB" id="A0A9W6HAG3"/>